<proteinExistence type="predicted"/>
<accession>A0A5M6BU23</accession>
<evidence type="ECO:0000256" key="1">
    <source>
        <dbReference type="SAM" id="MobiDB-lite"/>
    </source>
</evidence>
<organism evidence="2 3">
    <name type="scientific">Kwoniella shandongensis</name>
    <dbReference type="NCBI Taxonomy" id="1734106"/>
    <lineage>
        <taxon>Eukaryota</taxon>
        <taxon>Fungi</taxon>
        <taxon>Dikarya</taxon>
        <taxon>Basidiomycota</taxon>
        <taxon>Agaricomycotina</taxon>
        <taxon>Tremellomycetes</taxon>
        <taxon>Tremellales</taxon>
        <taxon>Cryptococcaceae</taxon>
        <taxon>Kwoniella</taxon>
    </lineage>
</organism>
<evidence type="ECO:0000313" key="2">
    <source>
        <dbReference type="EMBL" id="WWD16748.1"/>
    </source>
</evidence>
<feature type="compositionally biased region" description="Low complexity" evidence="1">
    <location>
        <begin position="323"/>
        <end position="340"/>
    </location>
</feature>
<dbReference type="Proteomes" id="UP000322225">
    <property type="component" value="Chromosome 2"/>
</dbReference>
<dbReference type="RefSeq" id="XP_031859151.1">
    <property type="nucleotide sequence ID" value="XM_032006635.1"/>
</dbReference>
<dbReference type="KEGG" id="ksn:43590794"/>
<name>A0A5M6BU23_9TREE</name>
<dbReference type="EMBL" id="CP144052">
    <property type="protein sequence ID" value="WWD16748.1"/>
    <property type="molecule type" value="Genomic_DNA"/>
</dbReference>
<feature type="compositionally biased region" description="Low complexity" evidence="1">
    <location>
        <begin position="22"/>
        <end position="38"/>
    </location>
</feature>
<keyword evidence="3" id="KW-1185">Reference proteome</keyword>
<protein>
    <submittedName>
        <fullName evidence="2">Uncharacterized protein</fullName>
    </submittedName>
</protein>
<dbReference type="Pfam" id="PF04938">
    <property type="entry name" value="SIP1"/>
    <property type="match status" value="1"/>
</dbReference>
<feature type="compositionally biased region" description="Acidic residues" evidence="1">
    <location>
        <begin position="48"/>
        <end position="57"/>
    </location>
</feature>
<reference evidence="2" key="1">
    <citation type="submission" date="2017-08" db="EMBL/GenBank/DDBJ databases">
        <authorList>
            <person name="Cuomo C."/>
            <person name="Billmyre B."/>
            <person name="Heitman J."/>
        </authorList>
    </citation>
    <scope>NUCLEOTIDE SEQUENCE</scope>
    <source>
        <strain evidence="2">CBS 12478</strain>
    </source>
</reference>
<feature type="region of interest" description="Disordered" evidence="1">
    <location>
        <begin position="303"/>
        <end position="340"/>
    </location>
</feature>
<gene>
    <name evidence="2" type="ORF">CI109_101179</name>
</gene>
<dbReference type="OrthoDB" id="428895at2759"/>
<sequence length="460" mass="50611">MARPQQNANRRKRHRGEYDDYSSNANASASASASGSTSINLAAMVPDPSDEADLPDEDATKGGADPSVERNPRSQCLPVADLPADFDGLPLDGAQFLALANRANETLPSFTRVDNPYREYSPSIPVEEEDIRGIAVGDDRGEGSSSSGQFQRTKKVKQRHPALQKESWEVLFPIHYQSYRKNLAARWPPSPLLPYPATYPPLPESSGRSDWYMFINGYTVPSKRSKGKKKVVVQVDEEEAMNGGGGLDLVDVPVEVEEKVEKGESREPLVSVLQQLNASQTINVLSHFATWLDENINQLPSPYPSSPILLPTQPDEADDDDIPSATRTTKPTSTNTSTRAPDPLPLNYFNWIFALILVLPAQLSSGEISTLRELSRAAMRVAGWRWIRGVVCRDVGEGWKLGEKGWLKKRTQGGGGSSEDGVVIEDTVDEMLARCWIIVHAVAIGWGQKDLLEELESLFS</sequence>
<feature type="region of interest" description="Disordered" evidence="1">
    <location>
        <begin position="1"/>
        <end position="74"/>
    </location>
</feature>
<dbReference type="Gene3D" id="1.20.58.1070">
    <property type="match status" value="1"/>
</dbReference>
<dbReference type="AlphaFoldDB" id="A0A5M6BU23"/>
<dbReference type="GeneID" id="43590794"/>
<dbReference type="GO" id="GO:0000387">
    <property type="term" value="P:spliceosomal snRNP assembly"/>
    <property type="evidence" value="ECO:0007669"/>
    <property type="project" value="InterPro"/>
</dbReference>
<dbReference type="InterPro" id="IPR035426">
    <property type="entry name" value="Gemin2/Brr1"/>
</dbReference>
<reference evidence="2" key="2">
    <citation type="submission" date="2024-01" db="EMBL/GenBank/DDBJ databases">
        <title>Comparative genomics of Cryptococcus and Kwoniella reveals pathogenesis evolution and contrasting modes of karyotype evolution via chromosome fusion or intercentromeric recombination.</title>
        <authorList>
            <person name="Coelho M.A."/>
            <person name="David-Palma M."/>
            <person name="Shea T."/>
            <person name="Bowers K."/>
            <person name="McGinley-Smith S."/>
            <person name="Mohammad A.W."/>
            <person name="Gnirke A."/>
            <person name="Yurkov A.M."/>
            <person name="Nowrousian M."/>
            <person name="Sun S."/>
            <person name="Cuomo C.A."/>
            <person name="Heitman J."/>
        </authorList>
    </citation>
    <scope>NUCLEOTIDE SEQUENCE</scope>
    <source>
        <strain evidence="2">CBS 12478</strain>
    </source>
</reference>
<evidence type="ECO:0000313" key="3">
    <source>
        <dbReference type="Proteomes" id="UP000322225"/>
    </source>
</evidence>
<feature type="region of interest" description="Disordered" evidence="1">
    <location>
        <begin position="138"/>
        <end position="159"/>
    </location>
</feature>